<evidence type="ECO:0000313" key="9">
    <source>
        <dbReference type="EMBL" id="ABC46702.1"/>
    </source>
</evidence>
<keyword evidence="9" id="KW-0176">Collagen</keyword>
<dbReference type="PANTHER" id="PTHR24637">
    <property type="entry name" value="COLLAGEN"/>
    <property type="match status" value="1"/>
</dbReference>
<reference evidence="9" key="1">
    <citation type="journal article" date="2006" name="Appl. Microbiol. Biotechnol.">
        <title>Assessment of prokaryotic collagen-like sequences derived from streptococcal Scl1 and Scl2 proteins as a source of recombinant GXY polymers.</title>
        <authorList>
            <person name="Han R."/>
            <person name="Zwiefka A."/>
            <person name="Caswell C.C."/>
            <person name="Xu Y."/>
            <person name="Keene D.R."/>
            <person name="Lukomska E."/>
            <person name="Zhao Z."/>
            <person name="Hook M."/>
            <person name="Lukomski S."/>
        </authorList>
    </citation>
    <scope>NUCLEOTIDE SEQUENCE</scope>
    <source>
        <strain evidence="9">MGAS321</strain>
    </source>
</reference>
<evidence type="ECO:0000256" key="3">
    <source>
        <dbReference type="ARBA" id="ARBA00022729"/>
    </source>
</evidence>
<evidence type="ECO:0000256" key="4">
    <source>
        <dbReference type="ARBA" id="ARBA00022737"/>
    </source>
</evidence>
<dbReference type="EMBL" id="DQ309442">
    <property type="protein sequence ID" value="ABC46702.1"/>
    <property type="molecule type" value="Genomic_DNA"/>
</dbReference>
<dbReference type="PRINTS" id="PR00015">
    <property type="entry name" value="GPOSANCHOR"/>
</dbReference>
<dbReference type="AlphaFoldDB" id="Q2PQ66"/>
<keyword evidence="3" id="KW-0732">Signal</keyword>
<dbReference type="NCBIfam" id="TIGR01167">
    <property type="entry name" value="LPXTG_anchor"/>
    <property type="match status" value="1"/>
</dbReference>
<proteinExistence type="predicted"/>
<evidence type="ECO:0000256" key="2">
    <source>
        <dbReference type="ARBA" id="ARBA00022525"/>
    </source>
</evidence>
<keyword evidence="2" id="KW-0964">Secreted</keyword>
<dbReference type="Pfam" id="PF00746">
    <property type="entry name" value="Gram_pos_anchor"/>
    <property type="match status" value="1"/>
</dbReference>
<accession>Q2PQ66</accession>
<feature type="compositionally biased region" description="Basic and acidic residues" evidence="6">
    <location>
        <begin position="165"/>
        <end position="183"/>
    </location>
</feature>
<feature type="region of interest" description="Disordered" evidence="6">
    <location>
        <begin position="115"/>
        <end position="305"/>
    </location>
</feature>
<feature type="domain" description="Gram-positive cocci surface proteins LPxTG" evidence="8">
    <location>
        <begin position="300"/>
        <end position="334"/>
    </location>
</feature>
<feature type="compositionally biased region" description="Basic and acidic residues" evidence="6">
    <location>
        <begin position="200"/>
        <end position="230"/>
    </location>
</feature>
<keyword evidence="7" id="KW-0472">Membrane</keyword>
<keyword evidence="1" id="KW-0134">Cell wall</keyword>
<name>Q2PQ66_STRPY</name>
<organism evidence="9">
    <name type="scientific">Streptococcus pyogenes</name>
    <dbReference type="NCBI Taxonomy" id="1314"/>
    <lineage>
        <taxon>Bacteria</taxon>
        <taxon>Bacillati</taxon>
        <taxon>Bacillota</taxon>
        <taxon>Bacilli</taxon>
        <taxon>Lactobacillales</taxon>
        <taxon>Streptococcaceae</taxon>
        <taxon>Streptococcus</taxon>
    </lineage>
</organism>
<evidence type="ECO:0000256" key="5">
    <source>
        <dbReference type="ARBA" id="ARBA00023088"/>
    </source>
</evidence>
<dbReference type="PROSITE" id="PS50847">
    <property type="entry name" value="GRAM_POS_ANCHORING"/>
    <property type="match status" value="1"/>
</dbReference>
<feature type="transmembrane region" description="Helical" evidence="7">
    <location>
        <begin position="310"/>
        <end position="328"/>
    </location>
</feature>
<sequence length="334" mass="34972">MNKTKQNKTKQNKTKQNKTKQNKTKHSLLCRYGLTSAAALLLTFGGASAVKADAVGRQQVQDELQNQRKALPRLKEFYKDTPNSGVENTPIYKYLTEMEGKLNRYLETLDEGLHQLQGDKGEPGAQGPAGPRGETGPAGERGEKGEPGTQGAKGDRGETGPAGPRGDKGEKGEQGPAGKDGERGPIGPAGKDGQNGKDGLPGKDGKDGQNGKDGLPGKDGKDGQDGKDGLPGKPAPQTPEVPQKPDTAPHTPKTPQIPGQSKDVTPAPQNPSNRGLNKLQTQGGNQLAKTPAAHDTHRQLPATGETTNPFFTAAAVAIMTTAGVVAVAKRQENN</sequence>
<dbReference type="InterPro" id="IPR008160">
    <property type="entry name" value="Collagen"/>
</dbReference>
<dbReference type="InterPro" id="IPR019931">
    <property type="entry name" value="LPXTG_anchor"/>
</dbReference>
<feature type="region of interest" description="Disordered" evidence="6">
    <location>
        <begin position="1"/>
        <end position="25"/>
    </location>
</feature>
<evidence type="ECO:0000256" key="7">
    <source>
        <dbReference type="SAM" id="Phobius"/>
    </source>
</evidence>
<keyword evidence="7" id="KW-1133">Transmembrane helix</keyword>
<keyword evidence="5" id="KW-0572">Peptidoglycan-anchor</keyword>
<protein>
    <submittedName>
        <fullName evidence="9">Collagen-like protein</fullName>
    </submittedName>
</protein>
<evidence type="ECO:0000259" key="8">
    <source>
        <dbReference type="PROSITE" id="PS50847"/>
    </source>
</evidence>
<dbReference type="NCBIfam" id="NF038329">
    <property type="entry name" value="gly_rich_SclB"/>
    <property type="match status" value="1"/>
</dbReference>
<keyword evidence="4" id="KW-0677">Repeat</keyword>
<gene>
    <name evidence="9" type="primary">scl2</name>
</gene>
<evidence type="ECO:0000256" key="6">
    <source>
        <dbReference type="SAM" id="MobiDB-lite"/>
    </source>
</evidence>
<dbReference type="InterPro" id="IPR019950">
    <property type="entry name" value="M_anchor"/>
</dbReference>
<dbReference type="Pfam" id="PF01391">
    <property type="entry name" value="Collagen"/>
    <property type="match status" value="1"/>
</dbReference>
<keyword evidence="7" id="KW-0812">Transmembrane</keyword>
<feature type="compositionally biased region" description="Polar residues" evidence="6">
    <location>
        <begin position="270"/>
        <end position="288"/>
    </location>
</feature>
<evidence type="ECO:0000256" key="1">
    <source>
        <dbReference type="ARBA" id="ARBA00022512"/>
    </source>
</evidence>
<feature type="compositionally biased region" description="Polar residues" evidence="6">
    <location>
        <begin position="253"/>
        <end position="263"/>
    </location>
</feature>